<evidence type="ECO:0000256" key="1">
    <source>
        <dbReference type="SAM" id="Phobius"/>
    </source>
</evidence>
<gene>
    <name evidence="2" type="ORF">SAMN05444170_4005</name>
</gene>
<feature type="transmembrane region" description="Helical" evidence="1">
    <location>
        <begin position="44"/>
        <end position="61"/>
    </location>
</feature>
<sequence length="96" mass="11038">MAQQPDTNLTREVQTIRVVIRFWLRMIILLVFAAFGSIRFDQTLMLLLVMSTILSTVLAIFKREEPFGRAFNHWDEAIAYAALGCLLIAFSVHLPR</sequence>
<evidence type="ECO:0000313" key="2">
    <source>
        <dbReference type="EMBL" id="SHN79374.1"/>
    </source>
</evidence>
<evidence type="ECO:0000313" key="3">
    <source>
        <dbReference type="Proteomes" id="UP000184096"/>
    </source>
</evidence>
<feature type="transmembrane region" description="Helical" evidence="1">
    <location>
        <begin position="18"/>
        <end position="38"/>
    </location>
</feature>
<dbReference type="Proteomes" id="UP000184096">
    <property type="component" value="Chromosome I"/>
</dbReference>
<reference evidence="3" key="1">
    <citation type="submission" date="2016-11" db="EMBL/GenBank/DDBJ databases">
        <authorList>
            <person name="Varghese N."/>
            <person name="Submissions S."/>
        </authorList>
    </citation>
    <scope>NUCLEOTIDE SEQUENCE [LARGE SCALE GENOMIC DNA]</scope>
    <source>
        <strain evidence="3">GAS401</strain>
    </source>
</reference>
<proteinExistence type="predicted"/>
<feature type="transmembrane region" description="Helical" evidence="1">
    <location>
        <begin position="77"/>
        <end position="94"/>
    </location>
</feature>
<organism evidence="2 3">
    <name type="scientific">Bradyrhizobium erythrophlei</name>
    <dbReference type="NCBI Taxonomy" id="1437360"/>
    <lineage>
        <taxon>Bacteria</taxon>
        <taxon>Pseudomonadati</taxon>
        <taxon>Pseudomonadota</taxon>
        <taxon>Alphaproteobacteria</taxon>
        <taxon>Hyphomicrobiales</taxon>
        <taxon>Nitrobacteraceae</taxon>
        <taxon>Bradyrhizobium</taxon>
    </lineage>
</organism>
<dbReference type="AlphaFoldDB" id="A0A1M7U8V0"/>
<keyword evidence="3" id="KW-1185">Reference proteome</keyword>
<dbReference type="RefSeq" id="WP_072820325.1">
    <property type="nucleotide sequence ID" value="NZ_LT670849.1"/>
</dbReference>
<keyword evidence="1" id="KW-0812">Transmembrane</keyword>
<keyword evidence="1" id="KW-1133">Transmembrane helix</keyword>
<protein>
    <submittedName>
        <fullName evidence="2">Uncharacterized protein</fullName>
    </submittedName>
</protein>
<name>A0A1M7U8V0_9BRAD</name>
<accession>A0A1M7U8V0</accession>
<dbReference type="EMBL" id="LT670849">
    <property type="protein sequence ID" value="SHN79374.1"/>
    <property type="molecule type" value="Genomic_DNA"/>
</dbReference>
<keyword evidence="1" id="KW-0472">Membrane</keyword>